<evidence type="ECO:0000256" key="3">
    <source>
        <dbReference type="ARBA" id="ARBA00022840"/>
    </source>
</evidence>
<feature type="domain" description="Methionyl/Leucyl tRNA synthetase" evidence="9">
    <location>
        <begin position="10"/>
        <end position="380"/>
    </location>
</feature>
<dbReference type="Gene3D" id="3.40.50.620">
    <property type="entry name" value="HUPs"/>
    <property type="match status" value="1"/>
</dbReference>
<accession>A0ABN4M634</accession>
<keyword evidence="1 8" id="KW-0436">Ligase</keyword>
<evidence type="ECO:0000256" key="6">
    <source>
        <dbReference type="ARBA" id="ARBA00030904"/>
    </source>
</evidence>
<evidence type="ECO:0000313" key="11">
    <source>
        <dbReference type="Proteomes" id="UP000074914"/>
    </source>
</evidence>
<evidence type="ECO:0000256" key="7">
    <source>
        <dbReference type="ARBA" id="ARBA00047364"/>
    </source>
</evidence>
<keyword evidence="2 8" id="KW-0547">Nucleotide-binding</keyword>
<evidence type="ECO:0000313" key="10">
    <source>
        <dbReference type="EMBL" id="AMP12578.1"/>
    </source>
</evidence>
<dbReference type="PANTHER" id="PTHR45765">
    <property type="entry name" value="METHIONINE--TRNA LIGASE"/>
    <property type="match status" value="1"/>
</dbReference>
<dbReference type="GO" id="GO:0004812">
    <property type="term" value="F:aminoacyl-tRNA ligase activity"/>
    <property type="evidence" value="ECO:0007669"/>
    <property type="project" value="UniProtKB-KW"/>
</dbReference>
<reference evidence="10 11" key="1">
    <citation type="submission" date="2015-11" db="EMBL/GenBank/DDBJ databases">
        <title>Exploring the genomic traits of fungus-feeding bacterial genus Collimonas.</title>
        <authorList>
            <person name="Song C."/>
            <person name="Schmidt R."/>
            <person name="de Jager V."/>
            <person name="Krzyzanowska D."/>
            <person name="Jongedijk E."/>
            <person name="Cankar K."/>
            <person name="Beekwilder J."/>
            <person name="van Veen A."/>
            <person name="de Boer W."/>
            <person name="van Veen J.A."/>
            <person name="Garbeva P."/>
        </authorList>
    </citation>
    <scope>NUCLEOTIDE SEQUENCE [LARGE SCALE GENOMIC DNA]</scope>
    <source>
        <strain evidence="10 11">Ter291</strain>
    </source>
</reference>
<keyword evidence="5 8" id="KW-0030">Aminoacyl-tRNA synthetase</keyword>
<keyword evidence="11" id="KW-1185">Reference proteome</keyword>
<protein>
    <recommendedName>
        <fullName evidence="6">Methionyl-tRNA synthetase</fullName>
    </recommendedName>
</protein>
<dbReference type="InterPro" id="IPR001412">
    <property type="entry name" value="aa-tRNA-synth_I_CS"/>
</dbReference>
<comment type="similarity">
    <text evidence="8">Belongs to the class-I aminoacyl-tRNA synthetase family.</text>
</comment>
<organism evidence="10 11">
    <name type="scientific">Collimonas pratensis</name>
    <dbReference type="NCBI Taxonomy" id="279113"/>
    <lineage>
        <taxon>Bacteria</taxon>
        <taxon>Pseudomonadati</taxon>
        <taxon>Pseudomonadota</taxon>
        <taxon>Betaproteobacteria</taxon>
        <taxon>Burkholderiales</taxon>
        <taxon>Oxalobacteraceae</taxon>
        <taxon>Collimonas</taxon>
    </lineage>
</organism>
<name>A0ABN4M634_9BURK</name>
<dbReference type="InterPro" id="IPR014729">
    <property type="entry name" value="Rossmann-like_a/b/a_fold"/>
</dbReference>
<dbReference type="InterPro" id="IPR015413">
    <property type="entry name" value="Methionyl/Leucyl_tRNA_Synth"/>
</dbReference>
<dbReference type="InterPro" id="IPR023458">
    <property type="entry name" value="Met-tRNA_ligase_1"/>
</dbReference>
<evidence type="ECO:0000259" key="9">
    <source>
        <dbReference type="Pfam" id="PF09334"/>
    </source>
</evidence>
<dbReference type="PROSITE" id="PS00178">
    <property type="entry name" value="AA_TRNA_LIGASE_I"/>
    <property type="match status" value="1"/>
</dbReference>
<keyword evidence="3 8" id="KW-0067">ATP-binding</keyword>
<dbReference type="InterPro" id="IPR029038">
    <property type="entry name" value="MetRS_Zn"/>
</dbReference>
<dbReference type="Pfam" id="PF09334">
    <property type="entry name" value="tRNA-synt_1g"/>
    <property type="match status" value="1"/>
</dbReference>
<keyword evidence="4 8" id="KW-0648">Protein biosynthesis</keyword>
<dbReference type="InterPro" id="IPR033911">
    <property type="entry name" value="MetRS_core"/>
</dbReference>
<comment type="catalytic activity">
    <reaction evidence="7">
        <text>tRNA(Met) + L-methionine + ATP = L-methionyl-tRNA(Met) + AMP + diphosphate</text>
        <dbReference type="Rhea" id="RHEA:13481"/>
        <dbReference type="Rhea" id="RHEA-COMP:9667"/>
        <dbReference type="Rhea" id="RHEA-COMP:9698"/>
        <dbReference type="ChEBI" id="CHEBI:30616"/>
        <dbReference type="ChEBI" id="CHEBI:33019"/>
        <dbReference type="ChEBI" id="CHEBI:57844"/>
        <dbReference type="ChEBI" id="CHEBI:78442"/>
        <dbReference type="ChEBI" id="CHEBI:78530"/>
        <dbReference type="ChEBI" id="CHEBI:456215"/>
        <dbReference type="EC" id="6.1.1.10"/>
    </reaction>
</comment>
<evidence type="ECO:0000256" key="4">
    <source>
        <dbReference type="ARBA" id="ARBA00022917"/>
    </source>
</evidence>
<evidence type="ECO:0000256" key="8">
    <source>
        <dbReference type="RuleBase" id="RU363039"/>
    </source>
</evidence>
<dbReference type="EMBL" id="CP013236">
    <property type="protein sequence ID" value="AMP12578.1"/>
    <property type="molecule type" value="Genomic_DNA"/>
</dbReference>
<dbReference type="PANTHER" id="PTHR45765:SF1">
    <property type="entry name" value="METHIONINE--TRNA LIGASE, CYTOPLASMIC"/>
    <property type="match status" value="1"/>
</dbReference>
<evidence type="ECO:0000256" key="2">
    <source>
        <dbReference type="ARBA" id="ARBA00022741"/>
    </source>
</evidence>
<dbReference type="Proteomes" id="UP000074914">
    <property type="component" value="Chromosome"/>
</dbReference>
<proteinExistence type="inferred from homology"/>
<dbReference type="RefSeq" id="WP_082806896.1">
    <property type="nucleotide sequence ID" value="NZ_CP013236.1"/>
</dbReference>
<dbReference type="SUPFAM" id="SSF52374">
    <property type="entry name" value="Nucleotidylyl transferase"/>
    <property type="match status" value="1"/>
</dbReference>
<dbReference type="Gene3D" id="2.20.28.20">
    <property type="entry name" value="Methionyl-tRNA synthetase, Zn-domain"/>
    <property type="match status" value="1"/>
</dbReference>
<dbReference type="PRINTS" id="PR01041">
    <property type="entry name" value="TRNASYNTHMET"/>
</dbReference>
<evidence type="ECO:0000256" key="5">
    <source>
        <dbReference type="ARBA" id="ARBA00023146"/>
    </source>
</evidence>
<sequence>MNQALQTFFVCPAPPCPNGKLHLGHIGGVYLLADIFVRYQRLRGNVAHYVTGADEHGSYTLVKAGQLGRPVDEVSAMYSGQILHCLEAMGIEVDEFVKTTSQDHKQHSLSVFDELSAAGLIAIEDGRQLYCESCQEFAADSLARGFCPECGEPTDSNLCEGCGHGIQHATLRQAQHVPCGQPLSLRPIRQAHLKLEAIADRLIPAIEASAWPRAIKDKETRWLKEELRNLAMSRNFARGVTLAQPAEVAGQTLLTWFEGLWCFDTGIKRICERNKADYSETMRSPDSKIVFFMGQDNRFYYTIGVTASLLGRGYAIPHNQAIQDFSKLEGEKFSTSRNHALWADEVARDVDQSVLRYYLAGIAKPFGQNDNDFQVDGLIQAALRVREYETALRKHVGGSRSYALNPLLPVLADAVARYQAAMDAISFWDALHAIDTFFAHARFADATASQLDAQEISLFLSMLHPFIPVLVKSYGACFFGAQWQPSLSLAGESLHAGSPPVKIDFPLFGQPIQEKFVAAYIERFKAPALAD</sequence>
<gene>
    <name evidence="10" type="ORF">CPter291_0282</name>
</gene>
<evidence type="ECO:0000256" key="1">
    <source>
        <dbReference type="ARBA" id="ARBA00022598"/>
    </source>
</evidence>